<keyword evidence="2" id="KW-1185">Reference proteome</keyword>
<name>A0A8X6G3W8_TRICU</name>
<comment type="caution">
    <text evidence="1">The sequence shown here is derived from an EMBL/GenBank/DDBJ whole genome shotgun (WGS) entry which is preliminary data.</text>
</comment>
<dbReference type="AlphaFoldDB" id="A0A8X6G3W8"/>
<reference evidence="1" key="1">
    <citation type="submission" date="2020-07" db="EMBL/GenBank/DDBJ databases">
        <title>Multicomponent nature underlies the extraordinary mechanical properties of spider dragline silk.</title>
        <authorList>
            <person name="Kono N."/>
            <person name="Nakamura H."/>
            <person name="Mori M."/>
            <person name="Yoshida Y."/>
            <person name="Ohtoshi R."/>
            <person name="Malay A.D."/>
            <person name="Moran D.A.P."/>
            <person name="Tomita M."/>
            <person name="Numata K."/>
            <person name="Arakawa K."/>
        </authorList>
    </citation>
    <scope>NUCLEOTIDE SEQUENCE</scope>
</reference>
<gene>
    <name evidence="1" type="ORF">TNCT_40261</name>
</gene>
<accession>A0A8X6G3W8</accession>
<dbReference type="EMBL" id="BMAO01031251">
    <property type="protein sequence ID" value="GFQ73648.1"/>
    <property type="molecule type" value="Genomic_DNA"/>
</dbReference>
<organism evidence="1 2">
    <name type="scientific">Trichonephila clavata</name>
    <name type="common">Joro spider</name>
    <name type="synonym">Nephila clavata</name>
    <dbReference type="NCBI Taxonomy" id="2740835"/>
    <lineage>
        <taxon>Eukaryota</taxon>
        <taxon>Metazoa</taxon>
        <taxon>Ecdysozoa</taxon>
        <taxon>Arthropoda</taxon>
        <taxon>Chelicerata</taxon>
        <taxon>Arachnida</taxon>
        <taxon>Araneae</taxon>
        <taxon>Araneomorphae</taxon>
        <taxon>Entelegynae</taxon>
        <taxon>Araneoidea</taxon>
        <taxon>Nephilidae</taxon>
        <taxon>Trichonephila</taxon>
    </lineage>
</organism>
<evidence type="ECO:0000313" key="1">
    <source>
        <dbReference type="EMBL" id="GFQ73648.1"/>
    </source>
</evidence>
<proteinExistence type="predicted"/>
<protein>
    <submittedName>
        <fullName evidence="1">Uncharacterized protein</fullName>
    </submittedName>
</protein>
<evidence type="ECO:0000313" key="2">
    <source>
        <dbReference type="Proteomes" id="UP000887116"/>
    </source>
</evidence>
<sequence>MILAWKSVAGRRLKNVYTVERVLLGLYNHLYKIHETRKYDPGPMYIVGFSQYKQAAGCGDESFCVSRAVARSADPHLLFDFWLCGA</sequence>
<dbReference type="Proteomes" id="UP000887116">
    <property type="component" value="Unassembled WGS sequence"/>
</dbReference>